<keyword evidence="4" id="KW-0804">Transcription</keyword>
<dbReference type="PROSITE" id="PS50811">
    <property type="entry name" value="WRKY"/>
    <property type="match status" value="1"/>
</dbReference>
<feature type="compositionally biased region" description="Low complexity" evidence="6">
    <location>
        <begin position="138"/>
        <end position="148"/>
    </location>
</feature>
<dbReference type="GO" id="GO:0005634">
    <property type="term" value="C:nucleus"/>
    <property type="evidence" value="ECO:0007669"/>
    <property type="project" value="UniProtKB-SubCell"/>
</dbReference>
<dbReference type="AlphaFoldDB" id="A0A5N6QE81"/>
<dbReference type="OrthoDB" id="684963at2759"/>
<keyword evidence="3" id="KW-0238">DNA-binding</keyword>
<keyword evidence="9" id="KW-1185">Reference proteome</keyword>
<proteinExistence type="predicted"/>
<gene>
    <name evidence="8" type="ORF">FH972_001202</name>
</gene>
<dbReference type="InterPro" id="IPR036576">
    <property type="entry name" value="WRKY_dom_sf"/>
</dbReference>
<feature type="region of interest" description="Disordered" evidence="6">
    <location>
        <begin position="115"/>
        <end position="161"/>
    </location>
</feature>
<evidence type="ECO:0000256" key="2">
    <source>
        <dbReference type="ARBA" id="ARBA00023015"/>
    </source>
</evidence>
<organism evidence="8 9">
    <name type="scientific">Carpinus fangiana</name>
    <dbReference type="NCBI Taxonomy" id="176857"/>
    <lineage>
        <taxon>Eukaryota</taxon>
        <taxon>Viridiplantae</taxon>
        <taxon>Streptophyta</taxon>
        <taxon>Embryophyta</taxon>
        <taxon>Tracheophyta</taxon>
        <taxon>Spermatophyta</taxon>
        <taxon>Magnoliopsida</taxon>
        <taxon>eudicotyledons</taxon>
        <taxon>Gunneridae</taxon>
        <taxon>Pentapetalae</taxon>
        <taxon>rosids</taxon>
        <taxon>fabids</taxon>
        <taxon>Fagales</taxon>
        <taxon>Betulaceae</taxon>
        <taxon>Carpinus</taxon>
    </lineage>
</organism>
<accession>A0A5N6QE81</accession>
<dbReference type="EMBL" id="CM017321">
    <property type="protein sequence ID" value="KAE7996483.1"/>
    <property type="molecule type" value="Genomic_DNA"/>
</dbReference>
<dbReference type="SMART" id="SM00774">
    <property type="entry name" value="WRKY"/>
    <property type="match status" value="1"/>
</dbReference>
<evidence type="ECO:0000259" key="7">
    <source>
        <dbReference type="PROSITE" id="PS50811"/>
    </source>
</evidence>
<evidence type="ECO:0000256" key="1">
    <source>
        <dbReference type="ARBA" id="ARBA00004123"/>
    </source>
</evidence>
<feature type="domain" description="WRKY" evidence="7">
    <location>
        <begin position="177"/>
        <end position="239"/>
    </location>
</feature>
<evidence type="ECO:0000256" key="6">
    <source>
        <dbReference type="SAM" id="MobiDB-lite"/>
    </source>
</evidence>
<feature type="region of interest" description="Disordered" evidence="6">
    <location>
        <begin position="61"/>
        <end position="83"/>
    </location>
</feature>
<evidence type="ECO:0000256" key="4">
    <source>
        <dbReference type="ARBA" id="ARBA00023163"/>
    </source>
</evidence>
<evidence type="ECO:0000256" key="5">
    <source>
        <dbReference type="ARBA" id="ARBA00023242"/>
    </source>
</evidence>
<keyword evidence="5" id="KW-0539">Nucleus</keyword>
<keyword evidence="2" id="KW-0805">Transcription regulation</keyword>
<dbReference type="PANTHER" id="PTHR31282">
    <property type="entry name" value="WRKY TRANSCRIPTION FACTOR 21-RELATED"/>
    <property type="match status" value="1"/>
</dbReference>
<dbReference type="InterPro" id="IPR003657">
    <property type="entry name" value="WRKY_dom"/>
</dbReference>
<evidence type="ECO:0000313" key="8">
    <source>
        <dbReference type="EMBL" id="KAE7996483.1"/>
    </source>
</evidence>
<dbReference type="Proteomes" id="UP000327013">
    <property type="component" value="Chromosome 1"/>
</dbReference>
<sequence length="362" mass="39747">MEERMTSQLFQHGFKLVRELEANLPNLADQPNVLSKSCDEILNAFRSAKEGLNLHMMFRQQQESDQTGTSLEGWRRSTSNYTQPKPIMELLQMQLQADHRSPPFSRSDVLFAGEGGREAEGSARSKSIGGGELHPMDVSDSGVVSSSQRQRRRKDDGERRTITVAAPRIGNTDIPPEDGYTWRKYGQKEILGSKFPRGYYRCTHQRLYHCPAKKQVQRLDDDPYTFEVTYRGEHTCHMSSTAPSIPPPAAAADITHEMTQIRTTQPPPSSSVPISSWLSMEYLGMRGGGSSGSASSSGSGIVLGGGGGCAGPSAPRTGKDAEFPVADMADVMFNSGSSSSNISMDFLFHSTDDKWETGDKQI</sequence>
<dbReference type="SUPFAM" id="SSF118290">
    <property type="entry name" value="WRKY DNA-binding domain"/>
    <property type="match status" value="1"/>
</dbReference>
<reference evidence="8 9" key="1">
    <citation type="submission" date="2019-06" db="EMBL/GenBank/DDBJ databases">
        <title>A chromosomal-level reference genome of Carpinus fangiana (Coryloideae, Betulaceae).</title>
        <authorList>
            <person name="Yang X."/>
            <person name="Wang Z."/>
            <person name="Zhang L."/>
            <person name="Hao G."/>
            <person name="Liu J."/>
            <person name="Yang Y."/>
        </authorList>
    </citation>
    <scope>NUCLEOTIDE SEQUENCE [LARGE SCALE GENOMIC DNA]</scope>
    <source>
        <strain evidence="8">Cfa_2016G</strain>
        <tissue evidence="8">Leaf</tissue>
    </source>
</reference>
<dbReference type="InterPro" id="IPR044810">
    <property type="entry name" value="WRKY_plant"/>
</dbReference>
<dbReference type="Gene3D" id="2.20.25.80">
    <property type="entry name" value="WRKY domain"/>
    <property type="match status" value="1"/>
</dbReference>
<name>A0A5N6QE81_9ROSI</name>
<evidence type="ECO:0000313" key="9">
    <source>
        <dbReference type="Proteomes" id="UP000327013"/>
    </source>
</evidence>
<dbReference type="GO" id="GO:0043565">
    <property type="term" value="F:sequence-specific DNA binding"/>
    <property type="evidence" value="ECO:0007669"/>
    <property type="project" value="InterPro"/>
</dbReference>
<comment type="subcellular location">
    <subcellularLocation>
        <location evidence="1">Nucleus</location>
    </subcellularLocation>
</comment>
<dbReference type="GO" id="GO:0003700">
    <property type="term" value="F:DNA-binding transcription factor activity"/>
    <property type="evidence" value="ECO:0007669"/>
    <property type="project" value="InterPro"/>
</dbReference>
<dbReference type="Pfam" id="PF03106">
    <property type="entry name" value="WRKY"/>
    <property type="match status" value="1"/>
</dbReference>
<evidence type="ECO:0000256" key="3">
    <source>
        <dbReference type="ARBA" id="ARBA00023125"/>
    </source>
</evidence>
<protein>
    <recommendedName>
        <fullName evidence="7">WRKY domain-containing protein</fullName>
    </recommendedName>
</protein>